<feature type="region of interest" description="Disordered" evidence="1">
    <location>
        <begin position="213"/>
        <end position="247"/>
    </location>
</feature>
<reference evidence="3 4" key="1">
    <citation type="submission" date="2025-04" db="UniProtKB">
        <authorList>
            <consortium name="RefSeq"/>
        </authorList>
    </citation>
    <scope>IDENTIFICATION</scope>
</reference>
<dbReference type="GeneID" id="106069341"/>
<keyword evidence="2" id="KW-1185">Reference proteome</keyword>
<protein>
    <submittedName>
        <fullName evidence="3 4">Uncharacterized protein LOC106069341</fullName>
    </submittedName>
</protein>
<evidence type="ECO:0000256" key="1">
    <source>
        <dbReference type="SAM" id="MobiDB-lite"/>
    </source>
</evidence>
<accession>A0A9W3B4U7</accession>
<feature type="compositionally biased region" description="Basic and acidic residues" evidence="1">
    <location>
        <begin position="217"/>
        <end position="243"/>
    </location>
</feature>
<dbReference type="RefSeq" id="XP_055894500.1">
    <property type="nucleotide sequence ID" value="XM_056038525.1"/>
</dbReference>
<dbReference type="PROSITE" id="PS51257">
    <property type="entry name" value="PROKAR_LIPOPROTEIN"/>
    <property type="match status" value="1"/>
</dbReference>
<dbReference type="AlphaFoldDB" id="A0A9W3B4U7"/>
<dbReference type="RefSeq" id="XP_055894499.1">
    <property type="nucleotide sequence ID" value="XM_056038524.1"/>
</dbReference>
<gene>
    <name evidence="3 4" type="primary">LOC106069341</name>
</gene>
<sequence length="431" mass="47759">MDIRRYQYQYSVVSAVILLIACGQSAFAQYISYQGPSQQSNPLDIASILQLIFKGQFYDKVGVSSEPTTTTTSTTTSTTKSVNLNNYLNGDGSVNRDRAGLLPSFLTTTTRSPAQDRAQGNTPSWLDILLRRFPTQTIKPQYRSYDEAETTEVTSASSTATTKKNNGALLVTNDAVFIFNSNSAKSTPQPNKESPTPNTKEIQVEVQDKPFTGVPKDFFDHKQRKRSAERDTDIRENKTEAPETHQTTGGLNCLALEQFAPCEYHRQCFAKNVESCQVRGSYIGDEADRLCQAAQKIVGSTQSEPLKSYIANLDECIKEELVAILESPSCDDVTLVLSDALLYSNQSSCLYLSGEVCDVINDPFARRDLALLFSEPSADQDFMMRLLITLLQLTSYCPGDSSKIFVTDVMMEVMSAQAKYKLPEPPVPKFS</sequence>
<evidence type="ECO:0000313" key="4">
    <source>
        <dbReference type="RefSeq" id="XP_055894500.1"/>
    </source>
</evidence>
<organism evidence="2 3">
    <name type="scientific">Biomphalaria glabrata</name>
    <name type="common">Bloodfluke planorb</name>
    <name type="synonym">Freshwater snail</name>
    <dbReference type="NCBI Taxonomy" id="6526"/>
    <lineage>
        <taxon>Eukaryota</taxon>
        <taxon>Metazoa</taxon>
        <taxon>Spiralia</taxon>
        <taxon>Lophotrochozoa</taxon>
        <taxon>Mollusca</taxon>
        <taxon>Gastropoda</taxon>
        <taxon>Heterobranchia</taxon>
        <taxon>Euthyneura</taxon>
        <taxon>Panpulmonata</taxon>
        <taxon>Hygrophila</taxon>
        <taxon>Lymnaeoidea</taxon>
        <taxon>Planorbidae</taxon>
        <taxon>Biomphalaria</taxon>
    </lineage>
</organism>
<dbReference type="Proteomes" id="UP001165740">
    <property type="component" value="Chromosome 8"/>
</dbReference>
<proteinExistence type="predicted"/>
<dbReference type="OrthoDB" id="6134776at2759"/>
<evidence type="ECO:0000313" key="3">
    <source>
        <dbReference type="RefSeq" id="XP_055894499.1"/>
    </source>
</evidence>
<evidence type="ECO:0000313" key="2">
    <source>
        <dbReference type="Proteomes" id="UP001165740"/>
    </source>
</evidence>
<name>A0A9W3B4U7_BIOGL</name>